<sequence length="52" mass="6326">HKLNIRKEINDFTHIKDVDNKDQLNENIDERLSLLIEHFHDFTINDNQKKIL</sequence>
<protein>
    <submittedName>
        <fullName evidence="1">20484_t:CDS:1</fullName>
    </submittedName>
</protein>
<dbReference type="Proteomes" id="UP000789920">
    <property type="component" value="Unassembled WGS sequence"/>
</dbReference>
<proteinExistence type="predicted"/>
<feature type="non-terminal residue" evidence="1">
    <location>
        <position position="52"/>
    </location>
</feature>
<organism evidence="1 2">
    <name type="scientific">Racocetra persica</name>
    <dbReference type="NCBI Taxonomy" id="160502"/>
    <lineage>
        <taxon>Eukaryota</taxon>
        <taxon>Fungi</taxon>
        <taxon>Fungi incertae sedis</taxon>
        <taxon>Mucoromycota</taxon>
        <taxon>Glomeromycotina</taxon>
        <taxon>Glomeromycetes</taxon>
        <taxon>Diversisporales</taxon>
        <taxon>Gigasporaceae</taxon>
        <taxon>Racocetra</taxon>
    </lineage>
</organism>
<gene>
    <name evidence="1" type="ORF">RPERSI_LOCUS36273</name>
</gene>
<evidence type="ECO:0000313" key="1">
    <source>
        <dbReference type="EMBL" id="CAG8850819.1"/>
    </source>
</evidence>
<comment type="caution">
    <text evidence="1">The sequence shown here is derived from an EMBL/GenBank/DDBJ whole genome shotgun (WGS) entry which is preliminary data.</text>
</comment>
<reference evidence="1" key="1">
    <citation type="submission" date="2021-06" db="EMBL/GenBank/DDBJ databases">
        <authorList>
            <person name="Kallberg Y."/>
            <person name="Tangrot J."/>
            <person name="Rosling A."/>
        </authorList>
    </citation>
    <scope>NUCLEOTIDE SEQUENCE</scope>
    <source>
        <strain evidence="1">MA461A</strain>
    </source>
</reference>
<feature type="non-terminal residue" evidence="1">
    <location>
        <position position="1"/>
    </location>
</feature>
<accession>A0ACA9SY18</accession>
<name>A0ACA9SY18_9GLOM</name>
<keyword evidence="2" id="KW-1185">Reference proteome</keyword>
<evidence type="ECO:0000313" key="2">
    <source>
        <dbReference type="Proteomes" id="UP000789920"/>
    </source>
</evidence>
<dbReference type="EMBL" id="CAJVQC010172803">
    <property type="protein sequence ID" value="CAG8850819.1"/>
    <property type="molecule type" value="Genomic_DNA"/>
</dbReference>